<reference evidence="2" key="1">
    <citation type="submission" date="2021-01" db="EMBL/GenBank/DDBJ databases">
        <title>Whole genome shotgun sequence of Spirilliplanes yamanashiensis NBRC 15828.</title>
        <authorList>
            <person name="Komaki H."/>
            <person name="Tamura T."/>
        </authorList>
    </citation>
    <scope>NUCLEOTIDE SEQUENCE</scope>
    <source>
        <strain evidence="2">NBRC 15828</strain>
    </source>
</reference>
<dbReference type="RefSeq" id="WP_203938619.1">
    <property type="nucleotide sequence ID" value="NZ_BAAAGJ010000005.1"/>
</dbReference>
<protein>
    <recommendedName>
        <fullName evidence="4">Septum formation initiator</fullName>
    </recommendedName>
</protein>
<comment type="caution">
    <text evidence="2">The sequence shown here is derived from an EMBL/GenBank/DDBJ whole genome shotgun (WGS) entry which is preliminary data.</text>
</comment>
<evidence type="ECO:0000256" key="1">
    <source>
        <dbReference type="SAM" id="MobiDB-lite"/>
    </source>
</evidence>
<evidence type="ECO:0008006" key="4">
    <source>
        <dbReference type="Google" id="ProtNLM"/>
    </source>
</evidence>
<organism evidence="2 3">
    <name type="scientific">Spirilliplanes yamanashiensis</name>
    <dbReference type="NCBI Taxonomy" id="42233"/>
    <lineage>
        <taxon>Bacteria</taxon>
        <taxon>Bacillati</taxon>
        <taxon>Actinomycetota</taxon>
        <taxon>Actinomycetes</taxon>
        <taxon>Micromonosporales</taxon>
        <taxon>Micromonosporaceae</taxon>
        <taxon>Spirilliplanes</taxon>
    </lineage>
</organism>
<evidence type="ECO:0000313" key="3">
    <source>
        <dbReference type="Proteomes" id="UP000652013"/>
    </source>
</evidence>
<keyword evidence="3" id="KW-1185">Reference proteome</keyword>
<sequence>MGSRTLLGVAGWLTAALVAVVVGLAAVRLIGEGLQGSAPPALSAAEVADALASAPAAPTSAPASTPGSAPSSAPASAGPTSAAPTTVAAGTQTFDTPGGLVTARCAAGVVTIAGTSPAQGWGTHEVEDGADEAEVDFRSGRRRVEVTVTCGADGRPVARTEDKSDDD</sequence>
<dbReference type="AlphaFoldDB" id="A0A8J3Y8U1"/>
<proteinExistence type="predicted"/>
<evidence type="ECO:0000313" key="2">
    <source>
        <dbReference type="EMBL" id="GIJ03338.1"/>
    </source>
</evidence>
<gene>
    <name evidence="2" type="ORF">Sya03_26900</name>
</gene>
<dbReference type="Proteomes" id="UP000652013">
    <property type="component" value="Unassembled WGS sequence"/>
</dbReference>
<feature type="region of interest" description="Disordered" evidence="1">
    <location>
        <begin position="56"/>
        <end position="94"/>
    </location>
</feature>
<feature type="compositionally biased region" description="Low complexity" evidence="1">
    <location>
        <begin position="56"/>
        <end position="89"/>
    </location>
</feature>
<dbReference type="EMBL" id="BOOY01000019">
    <property type="protein sequence ID" value="GIJ03338.1"/>
    <property type="molecule type" value="Genomic_DNA"/>
</dbReference>
<name>A0A8J3Y8U1_9ACTN</name>
<accession>A0A8J3Y8U1</accession>